<gene>
    <name evidence="3" type="ordered locus">Fbal_2176</name>
</gene>
<dbReference type="Gene3D" id="1.10.287.470">
    <property type="entry name" value="Helix hairpin bin"/>
    <property type="match status" value="1"/>
</dbReference>
<organism evidence="3 4">
    <name type="scientific">Ferrimonas balearica (strain DSM 9799 / CCM 4581 / KCTC 23876 / PAT)</name>
    <dbReference type="NCBI Taxonomy" id="550540"/>
    <lineage>
        <taxon>Bacteria</taxon>
        <taxon>Pseudomonadati</taxon>
        <taxon>Pseudomonadota</taxon>
        <taxon>Gammaproteobacteria</taxon>
        <taxon>Alteromonadales</taxon>
        <taxon>Ferrimonadaceae</taxon>
        <taxon>Ferrimonas</taxon>
    </lineage>
</organism>
<evidence type="ECO:0000313" key="3">
    <source>
        <dbReference type="EMBL" id="ADN76379.1"/>
    </source>
</evidence>
<dbReference type="InterPro" id="IPR006143">
    <property type="entry name" value="RND_pump_MFP"/>
</dbReference>
<reference evidence="3 4" key="1">
    <citation type="journal article" date="2010" name="Stand. Genomic Sci.">
        <title>Complete genome sequence of Ferrimonas balearica type strain (PAT).</title>
        <authorList>
            <person name="Nolan M."/>
            <person name="Sikorski J."/>
            <person name="Davenport K."/>
            <person name="Lucas S."/>
            <person name="Glavina Del Rio T."/>
            <person name="Tice H."/>
            <person name="Cheng J."/>
            <person name="Goodwin L."/>
            <person name="Pitluck S."/>
            <person name="Liolios K."/>
            <person name="Ivanova N."/>
            <person name="Mavromatis K."/>
            <person name="Ovchinnikova G."/>
            <person name="Pati A."/>
            <person name="Chen A."/>
            <person name="Palaniappan K."/>
            <person name="Land M."/>
            <person name="Hauser L."/>
            <person name="Chang Y."/>
            <person name="Jeffries C."/>
            <person name="Tapia R."/>
            <person name="Brettin T."/>
            <person name="Detter J."/>
            <person name="Han C."/>
            <person name="Yasawong M."/>
            <person name="Rohde M."/>
            <person name="Tindall B."/>
            <person name="Goker M."/>
            <person name="Woyke T."/>
            <person name="Bristow J."/>
            <person name="Eisen J."/>
            <person name="Markowitz V."/>
            <person name="Hugenholtz P."/>
            <person name="Kyrpides N."/>
            <person name="Klenk H."/>
            <person name="Lapidus A."/>
        </authorList>
    </citation>
    <scope>NUCLEOTIDE SEQUENCE [LARGE SCALE GENOMIC DNA]</scope>
    <source>
        <strain evidence="4">DSM 9799 / CCM 4581 / KCTC 23876 / PAT</strain>
    </source>
</reference>
<dbReference type="Pfam" id="PF25973">
    <property type="entry name" value="BSH_CzcB"/>
    <property type="match status" value="1"/>
</dbReference>
<dbReference type="RefSeq" id="WP_013345685.1">
    <property type="nucleotide sequence ID" value="NC_014541.1"/>
</dbReference>
<dbReference type="InterPro" id="IPR058647">
    <property type="entry name" value="BSH_CzcB-like"/>
</dbReference>
<feature type="domain" description="CzcB-like barrel-sandwich hybrid" evidence="2">
    <location>
        <begin position="67"/>
        <end position="188"/>
    </location>
</feature>
<dbReference type="PANTHER" id="PTHR30469">
    <property type="entry name" value="MULTIDRUG RESISTANCE PROTEIN MDTA"/>
    <property type="match status" value="1"/>
</dbReference>
<dbReference type="OrthoDB" id="1185083at2"/>
<dbReference type="GO" id="GO:0015562">
    <property type="term" value="F:efflux transmembrane transporter activity"/>
    <property type="evidence" value="ECO:0007669"/>
    <property type="project" value="TreeGrafter"/>
</dbReference>
<evidence type="ECO:0000313" key="4">
    <source>
        <dbReference type="Proteomes" id="UP000006683"/>
    </source>
</evidence>
<dbReference type="Gene3D" id="2.40.50.100">
    <property type="match status" value="1"/>
</dbReference>
<dbReference type="PANTHER" id="PTHR30469:SF20">
    <property type="entry name" value="EFFLUX RND TRANSPORTER PERIPLASMIC ADAPTOR SUBUNIT"/>
    <property type="match status" value="1"/>
</dbReference>
<dbReference type="Proteomes" id="UP000006683">
    <property type="component" value="Chromosome"/>
</dbReference>
<dbReference type="KEGG" id="fbl:Fbal_2176"/>
<dbReference type="EMBL" id="CP002209">
    <property type="protein sequence ID" value="ADN76379.1"/>
    <property type="molecule type" value="Genomic_DNA"/>
</dbReference>
<dbReference type="NCBIfam" id="TIGR01730">
    <property type="entry name" value="RND_mfp"/>
    <property type="match status" value="1"/>
</dbReference>
<accession>E1SVP8</accession>
<dbReference type="PROSITE" id="PS51257">
    <property type="entry name" value="PROKAR_LIPOPROTEIN"/>
    <property type="match status" value="1"/>
</dbReference>
<dbReference type="Gene3D" id="2.40.30.170">
    <property type="match status" value="1"/>
</dbReference>
<dbReference type="STRING" id="550540.Fbal_2176"/>
<dbReference type="GeneID" id="67182376"/>
<protein>
    <submittedName>
        <fullName evidence="3">Efflux transporter, RND family, MFP subunit</fullName>
    </submittedName>
</protein>
<dbReference type="AlphaFoldDB" id="E1SVP8"/>
<evidence type="ECO:0000256" key="1">
    <source>
        <dbReference type="ARBA" id="ARBA00009477"/>
    </source>
</evidence>
<dbReference type="eggNOG" id="COG0845">
    <property type="taxonomic scope" value="Bacteria"/>
</dbReference>
<dbReference type="HOGENOM" id="CLU_018816_1_0_6"/>
<proteinExistence type="inferred from homology"/>
<dbReference type="Gene3D" id="2.40.420.20">
    <property type="match status" value="1"/>
</dbReference>
<dbReference type="SUPFAM" id="SSF111369">
    <property type="entry name" value="HlyD-like secretion proteins"/>
    <property type="match status" value="1"/>
</dbReference>
<comment type="similarity">
    <text evidence="1">Belongs to the membrane fusion protein (MFP) (TC 8.A.1) family.</text>
</comment>
<sequence>MMDRPTPHPTVMLATLLAGALTLSGCTEVQSFPAEESEKPVKILEVPQAQGTLSHRFSAQIEASNRAQLAFRVGGQIDQIDVRMGETVKQGQVLATLDPTDYLIAVEARQAEFELANVRLQRTERLFAEQLTSEDQRDRAQTELTVAQARLEQAKTDLAYTHLVAPFDGAVSLTHKRAFEVVGANEPVINLQGDRVLDIAFNLPSQYARLLSQADQAQFSARFADRPGLQLSARFKESDAQPDRDTNSFRVILSVDRPEAENLLPGMAAEVTISLPQDGDNAWFLPAEAIVARDGQRVTVWQVDEGDRLIPLDLILDNRGAVLSGVEPGTRLVAAGADELEAGQRVRHWVREGGL</sequence>
<dbReference type="GO" id="GO:1990281">
    <property type="term" value="C:efflux pump complex"/>
    <property type="evidence" value="ECO:0007669"/>
    <property type="project" value="TreeGrafter"/>
</dbReference>
<keyword evidence="4" id="KW-1185">Reference proteome</keyword>
<name>E1SVP8_FERBD</name>
<evidence type="ECO:0000259" key="2">
    <source>
        <dbReference type="Pfam" id="PF25973"/>
    </source>
</evidence>